<accession>A0A834J701</accession>
<comment type="caution">
    <text evidence="1">The sequence shown here is derived from an EMBL/GenBank/DDBJ whole genome shotgun (WGS) entry which is preliminary data.</text>
</comment>
<reference evidence="1" key="1">
    <citation type="journal article" date="2020" name="G3 (Bethesda)">
        <title>High-Quality Assemblies for Three Invasive Social Wasps from the &lt;i&gt;Vespula&lt;/i&gt; Genus.</title>
        <authorList>
            <person name="Harrop T.W.R."/>
            <person name="Guhlin J."/>
            <person name="McLaughlin G.M."/>
            <person name="Permina E."/>
            <person name="Stockwell P."/>
            <person name="Gilligan J."/>
            <person name="Le Lec M.F."/>
            <person name="Gruber M.A.M."/>
            <person name="Quinn O."/>
            <person name="Lovegrove M."/>
            <person name="Duncan E.J."/>
            <person name="Remnant E.J."/>
            <person name="Van Eeckhoven J."/>
            <person name="Graham B."/>
            <person name="Knapp R.A."/>
            <person name="Langford K.W."/>
            <person name="Kronenberg Z."/>
            <person name="Press M.O."/>
            <person name="Eacker S.M."/>
            <person name="Wilson-Rankin E.E."/>
            <person name="Purcell J."/>
            <person name="Lester P.J."/>
            <person name="Dearden P.K."/>
        </authorList>
    </citation>
    <scope>NUCLEOTIDE SEQUENCE</scope>
    <source>
        <strain evidence="1">Marl-1</strain>
    </source>
</reference>
<organism evidence="1 2">
    <name type="scientific">Vespula vulgaris</name>
    <name type="common">Yellow jacket</name>
    <name type="synonym">Wasp</name>
    <dbReference type="NCBI Taxonomy" id="7454"/>
    <lineage>
        <taxon>Eukaryota</taxon>
        <taxon>Metazoa</taxon>
        <taxon>Ecdysozoa</taxon>
        <taxon>Arthropoda</taxon>
        <taxon>Hexapoda</taxon>
        <taxon>Insecta</taxon>
        <taxon>Pterygota</taxon>
        <taxon>Neoptera</taxon>
        <taxon>Endopterygota</taxon>
        <taxon>Hymenoptera</taxon>
        <taxon>Apocrita</taxon>
        <taxon>Aculeata</taxon>
        <taxon>Vespoidea</taxon>
        <taxon>Vespidae</taxon>
        <taxon>Vespinae</taxon>
        <taxon>Vespula</taxon>
    </lineage>
</organism>
<protein>
    <submittedName>
        <fullName evidence="1">Uncharacterized protein</fullName>
    </submittedName>
</protein>
<evidence type="ECO:0000313" key="1">
    <source>
        <dbReference type="EMBL" id="KAF7381584.1"/>
    </source>
</evidence>
<dbReference type="EMBL" id="JACSEA010000020">
    <property type="protein sequence ID" value="KAF7381584.1"/>
    <property type="molecule type" value="Genomic_DNA"/>
</dbReference>
<evidence type="ECO:0000313" key="2">
    <source>
        <dbReference type="Proteomes" id="UP000614350"/>
    </source>
</evidence>
<dbReference type="AlphaFoldDB" id="A0A834J701"/>
<keyword evidence="2" id="KW-1185">Reference proteome</keyword>
<gene>
    <name evidence="1" type="ORF">HZH66_013978</name>
</gene>
<name>A0A834J701_VESVU</name>
<proteinExistence type="predicted"/>
<dbReference type="Proteomes" id="UP000614350">
    <property type="component" value="Unassembled WGS sequence"/>
</dbReference>
<sequence>MVLRSGNHILLVMRSGKSYSNRSGKIYNAITLDKRLLKEVLKDEKTSKNIQEYENIIFEVPLNNLMQQENEEIQNVEKML</sequence>